<dbReference type="Proteomes" id="UP001163321">
    <property type="component" value="Chromosome 8"/>
</dbReference>
<accession>A0ACC0VKV4</accession>
<keyword evidence="2" id="KW-1185">Reference proteome</keyword>
<proteinExistence type="predicted"/>
<gene>
    <name evidence="1" type="ORF">PsorP6_004773</name>
</gene>
<evidence type="ECO:0000313" key="1">
    <source>
        <dbReference type="EMBL" id="KAI9906947.1"/>
    </source>
</evidence>
<organism evidence="1 2">
    <name type="scientific">Peronosclerospora sorghi</name>
    <dbReference type="NCBI Taxonomy" id="230839"/>
    <lineage>
        <taxon>Eukaryota</taxon>
        <taxon>Sar</taxon>
        <taxon>Stramenopiles</taxon>
        <taxon>Oomycota</taxon>
        <taxon>Peronosporomycetes</taxon>
        <taxon>Peronosporales</taxon>
        <taxon>Peronosporaceae</taxon>
        <taxon>Peronosclerospora</taxon>
    </lineage>
</organism>
<protein>
    <submittedName>
        <fullName evidence="1">Uncharacterized protein</fullName>
    </submittedName>
</protein>
<name>A0ACC0VKV4_9STRA</name>
<reference evidence="1 2" key="1">
    <citation type="journal article" date="2022" name="bioRxiv">
        <title>The genome of the oomycete Peronosclerospora sorghi, a cosmopolitan pathogen of maize and sorghum, is inflated with dispersed pseudogenes.</title>
        <authorList>
            <person name="Fletcher K."/>
            <person name="Martin F."/>
            <person name="Isakeit T."/>
            <person name="Cavanaugh K."/>
            <person name="Magill C."/>
            <person name="Michelmore R."/>
        </authorList>
    </citation>
    <scope>NUCLEOTIDE SEQUENCE [LARGE SCALE GENOMIC DNA]</scope>
    <source>
        <strain evidence="1">P6</strain>
    </source>
</reference>
<comment type="caution">
    <text evidence="1">The sequence shown here is derived from an EMBL/GenBank/DDBJ whole genome shotgun (WGS) entry which is preliminary data.</text>
</comment>
<evidence type="ECO:0000313" key="2">
    <source>
        <dbReference type="Proteomes" id="UP001163321"/>
    </source>
</evidence>
<dbReference type="EMBL" id="CM047587">
    <property type="protein sequence ID" value="KAI9906947.1"/>
    <property type="molecule type" value="Genomic_DNA"/>
</dbReference>
<sequence>MTYKKLYLKARKESDLTGFGVKDHQRRRGIFTNAAWLESMCPLYERMNSIFDKKRYAAPLAIFDSTAAEGDLGATLANTPDEADADED</sequence>